<accession>A0A3S0MG75</accession>
<keyword evidence="4 7" id="KW-0812">Transmembrane</keyword>
<feature type="chain" id="PRO_5018659271" evidence="8">
    <location>
        <begin position="27"/>
        <end position="1024"/>
    </location>
</feature>
<organism evidence="10 11">
    <name type="scientific">Flavobacterium bomense</name>
    <dbReference type="NCBI Taxonomy" id="2497483"/>
    <lineage>
        <taxon>Bacteria</taxon>
        <taxon>Pseudomonadati</taxon>
        <taxon>Bacteroidota</taxon>
        <taxon>Flavobacteriia</taxon>
        <taxon>Flavobacteriales</taxon>
        <taxon>Flavobacteriaceae</taxon>
        <taxon>Flavobacterium</taxon>
    </lineage>
</organism>
<evidence type="ECO:0000313" key="10">
    <source>
        <dbReference type="EMBL" id="RTZ07833.1"/>
    </source>
</evidence>
<dbReference type="Gene3D" id="2.170.130.10">
    <property type="entry name" value="TonB-dependent receptor, plug domain"/>
    <property type="match status" value="1"/>
</dbReference>
<dbReference type="InterPro" id="IPR008969">
    <property type="entry name" value="CarboxyPept-like_regulatory"/>
</dbReference>
<evidence type="ECO:0000256" key="7">
    <source>
        <dbReference type="PROSITE-ProRule" id="PRU01360"/>
    </source>
</evidence>
<dbReference type="InterPro" id="IPR036942">
    <property type="entry name" value="Beta-barrel_TonB_sf"/>
</dbReference>
<keyword evidence="5 7" id="KW-0472">Membrane</keyword>
<evidence type="ECO:0000313" key="11">
    <source>
        <dbReference type="Proteomes" id="UP000280825"/>
    </source>
</evidence>
<evidence type="ECO:0000256" key="8">
    <source>
        <dbReference type="SAM" id="SignalP"/>
    </source>
</evidence>
<comment type="caution">
    <text evidence="10">The sequence shown here is derived from an EMBL/GenBank/DDBJ whole genome shotgun (WGS) entry which is preliminary data.</text>
</comment>
<name>A0A3S0MG75_9FLAO</name>
<dbReference type="EMBL" id="RYDJ01000001">
    <property type="protein sequence ID" value="RTZ07833.1"/>
    <property type="molecule type" value="Genomic_DNA"/>
</dbReference>
<reference evidence="10 11" key="1">
    <citation type="submission" date="2018-12" db="EMBL/GenBank/DDBJ databases">
        <title>Flavobacterium sp. nov., isolated from glacier ice.</title>
        <authorList>
            <person name="Liu Q."/>
            <person name="Xin Y.-H."/>
        </authorList>
    </citation>
    <scope>NUCLEOTIDE SEQUENCE [LARGE SCALE GENOMIC DNA]</scope>
    <source>
        <strain evidence="10 11">RB1N8</strain>
    </source>
</reference>
<dbReference type="InterPro" id="IPR037066">
    <property type="entry name" value="Plug_dom_sf"/>
</dbReference>
<dbReference type="NCBIfam" id="TIGR04056">
    <property type="entry name" value="OMP_RagA_SusC"/>
    <property type="match status" value="1"/>
</dbReference>
<dbReference type="InterPro" id="IPR039426">
    <property type="entry name" value="TonB-dep_rcpt-like"/>
</dbReference>
<keyword evidence="10" id="KW-0675">Receptor</keyword>
<keyword evidence="6 7" id="KW-0998">Cell outer membrane</keyword>
<evidence type="ECO:0000256" key="5">
    <source>
        <dbReference type="ARBA" id="ARBA00023136"/>
    </source>
</evidence>
<evidence type="ECO:0000256" key="4">
    <source>
        <dbReference type="ARBA" id="ARBA00022692"/>
    </source>
</evidence>
<evidence type="ECO:0000256" key="1">
    <source>
        <dbReference type="ARBA" id="ARBA00004571"/>
    </source>
</evidence>
<dbReference type="Gene3D" id="2.40.170.20">
    <property type="entry name" value="TonB-dependent receptor, beta-barrel domain"/>
    <property type="match status" value="1"/>
</dbReference>
<dbReference type="Gene3D" id="2.60.40.1120">
    <property type="entry name" value="Carboxypeptidase-like, regulatory domain"/>
    <property type="match status" value="1"/>
</dbReference>
<keyword evidence="3 7" id="KW-1134">Transmembrane beta strand</keyword>
<dbReference type="Pfam" id="PF13715">
    <property type="entry name" value="CarbopepD_reg_2"/>
    <property type="match status" value="1"/>
</dbReference>
<feature type="signal peptide" evidence="8">
    <location>
        <begin position="1"/>
        <end position="26"/>
    </location>
</feature>
<dbReference type="InterPro" id="IPR023997">
    <property type="entry name" value="TonB-dep_OMP_SusC/RagA_CS"/>
</dbReference>
<feature type="domain" description="TonB-dependent receptor plug" evidence="9">
    <location>
        <begin position="123"/>
        <end position="227"/>
    </location>
</feature>
<proteinExistence type="inferred from homology"/>
<dbReference type="SUPFAM" id="SSF49464">
    <property type="entry name" value="Carboxypeptidase regulatory domain-like"/>
    <property type="match status" value="1"/>
</dbReference>
<evidence type="ECO:0000256" key="6">
    <source>
        <dbReference type="ARBA" id="ARBA00023237"/>
    </source>
</evidence>
<comment type="similarity">
    <text evidence="7">Belongs to the TonB-dependent receptor family.</text>
</comment>
<dbReference type="Pfam" id="PF07715">
    <property type="entry name" value="Plug"/>
    <property type="match status" value="1"/>
</dbReference>
<dbReference type="InterPro" id="IPR012910">
    <property type="entry name" value="Plug_dom"/>
</dbReference>
<dbReference type="PROSITE" id="PS52016">
    <property type="entry name" value="TONB_DEPENDENT_REC_3"/>
    <property type="match status" value="1"/>
</dbReference>
<sequence length="1024" mass="111778">MKKNVPKLIKLVITLTFCLFAFLNNAYSQGQINISGEIKGSDGTPLPGANVLISGTQLGSTADFDGKFTLKNVSSNAVLDFSYIGYQSQSIKVNGRTTINVVLISDSGNLDEVVIIGYQSIRKSDLTGAIAVIDPTKTNKNISNSLAESLQGLAAGVTVRNGGQPGQNSQIEIRGSASFVNSNPLYIIDGMITDANQTINNNDIESIQILKDASAAAIYGSRAANGVIIIKTKSGKEGPLKISVTLNTGIQQIPKTWDVMNNAQYAELQKTSYTNSGLMPPLSIGANFNPNINTNWQDEVTRTGNTVDLNIGASGGTKTSSYFLSASQFENKGVLIGRSFQRTSFRVNTQMKKGIVTIGENLLISNSTTKQPLGSFDTGNPFFDMVTMLPVIPVKGDGYINANNPGGWGIGTVDAVSFSKNQVAVTDVLRENINFAKLVGNAFVNVEIIEGLSYKFNVGVDASFDFSKGIRRNGVTQFNAAVRPSFIADNRSRFISVLMEHTLNFNKKVGKHNLNGVVGISDQQTKRDFSLAMRSNITELGDQIFTQINSTTGTSTSEGAITDDYRTFGYLGRINYDYASKYYVTLTGRIDKDSRFSKDNRTGNFPSIAGAWRISKEDFFNVPWIDDLKINASYGELGIVTLGSFDWQGTINNNTRAILGGMPQVGSYQATLVNPDLRWENRKTQNYGLETSLFKNTVKLSAAYYNSLSEDALVTNLPIAVYLGNLGGTPPVNAGSIRNTGFELEASYANNVNEFKWNVGLNFTTIKNRVEKVGNRGEGIDYIQTGLTRSKVGQPLGQWYLLKTDGIFQNQSEIDAHSLNGNLIQPFAKPGDVKFVDSNADGRISDTDRDFSGSSSWPTLQTGLQLGANYTNFDLSAQFVGIFGNEIFNSVRQQLDSYQNTNFRSDVNPWTPTNTNTSDPRIGVATNDQGLVDNARFSSDRWLEDGSYLRLRNIQLGYSFEDSILKKLKMTGLRVYATGQNLFTITKYSGLDPDVQGNGILERGVDNGNWPSNRILAFGVNLEF</sequence>
<keyword evidence="11" id="KW-1185">Reference proteome</keyword>
<gene>
    <name evidence="10" type="ORF">EKL98_00510</name>
</gene>
<dbReference type="InterPro" id="IPR023996">
    <property type="entry name" value="TonB-dep_OMP_SusC/RagA"/>
</dbReference>
<dbReference type="NCBIfam" id="TIGR04057">
    <property type="entry name" value="SusC_RagA_signa"/>
    <property type="match status" value="1"/>
</dbReference>
<dbReference type="SUPFAM" id="SSF56935">
    <property type="entry name" value="Porins"/>
    <property type="match status" value="1"/>
</dbReference>
<dbReference type="AlphaFoldDB" id="A0A3S0MG75"/>
<protein>
    <submittedName>
        <fullName evidence="10">TonB-dependent receptor</fullName>
    </submittedName>
</protein>
<keyword evidence="2 7" id="KW-0813">Transport</keyword>
<dbReference type="Proteomes" id="UP000280825">
    <property type="component" value="Unassembled WGS sequence"/>
</dbReference>
<evidence type="ECO:0000256" key="2">
    <source>
        <dbReference type="ARBA" id="ARBA00022448"/>
    </source>
</evidence>
<evidence type="ECO:0000256" key="3">
    <source>
        <dbReference type="ARBA" id="ARBA00022452"/>
    </source>
</evidence>
<keyword evidence="8" id="KW-0732">Signal</keyword>
<comment type="subcellular location">
    <subcellularLocation>
        <location evidence="1 7">Cell outer membrane</location>
        <topology evidence="1 7">Multi-pass membrane protein</topology>
    </subcellularLocation>
</comment>
<dbReference type="GO" id="GO:0009279">
    <property type="term" value="C:cell outer membrane"/>
    <property type="evidence" value="ECO:0007669"/>
    <property type="project" value="UniProtKB-SubCell"/>
</dbReference>
<dbReference type="RefSeq" id="WP_126561274.1">
    <property type="nucleotide sequence ID" value="NZ_RYDJ01000001.1"/>
</dbReference>
<evidence type="ECO:0000259" key="9">
    <source>
        <dbReference type="Pfam" id="PF07715"/>
    </source>
</evidence>